<evidence type="ECO:0000313" key="4">
    <source>
        <dbReference type="Proteomes" id="UP000179797"/>
    </source>
</evidence>
<comment type="subunit">
    <text evidence="1">Homodimer.</text>
</comment>
<dbReference type="Proteomes" id="UP000179797">
    <property type="component" value="Unassembled WGS sequence"/>
</dbReference>
<accession>A0A1S1Z4L4</accession>
<dbReference type="PANTHER" id="PTHR33178:SF10">
    <property type="entry name" value="STRESS-RESPONSE A_B BARREL DOMAIN-CONTAINING PROTEIN"/>
    <property type="match status" value="1"/>
</dbReference>
<dbReference type="EMBL" id="JRYR02000001">
    <property type="protein sequence ID" value="OHX68172.1"/>
    <property type="molecule type" value="Genomic_DNA"/>
</dbReference>
<dbReference type="AlphaFoldDB" id="A0A1S1Z4L4"/>
<feature type="domain" description="Stress-response A/B barrel" evidence="2">
    <location>
        <begin position="2"/>
        <end position="95"/>
    </location>
</feature>
<dbReference type="OrthoDB" id="9808130at2"/>
<evidence type="ECO:0000259" key="2">
    <source>
        <dbReference type="PROSITE" id="PS51502"/>
    </source>
</evidence>
<proteinExistence type="predicted"/>
<dbReference type="RefSeq" id="WP_044223380.1">
    <property type="nucleotide sequence ID" value="NZ_JRYR02000001.1"/>
</dbReference>
<protein>
    <recommendedName>
        <fullName evidence="2">Stress-response A/B barrel domain-containing protein</fullName>
    </recommendedName>
</protein>
<sequence>MINHTVLFKFKEEATAAQINAMVDALQALDNKIDEIKEIQVKENFSERAKGFTIMLYSKFESKEALEAYQVHPAHVSVVTEHVKPIAEDIMAIDIEY</sequence>
<dbReference type="Pfam" id="PF07876">
    <property type="entry name" value="Dabb"/>
    <property type="match status" value="1"/>
</dbReference>
<dbReference type="SMART" id="SM00886">
    <property type="entry name" value="Dabb"/>
    <property type="match status" value="1"/>
</dbReference>
<dbReference type="PROSITE" id="PS51502">
    <property type="entry name" value="S_R_A_B_BARREL"/>
    <property type="match status" value="1"/>
</dbReference>
<gene>
    <name evidence="3" type="ORF">NH26_18375</name>
</gene>
<dbReference type="InterPro" id="IPR044662">
    <property type="entry name" value="HS1/DABB1-like"/>
</dbReference>
<comment type="caution">
    <text evidence="3">The sequence shown here is derived from an EMBL/GenBank/DDBJ whole genome shotgun (WGS) entry which is preliminary data.</text>
</comment>
<dbReference type="InterPro" id="IPR013097">
    <property type="entry name" value="Dabb"/>
</dbReference>
<dbReference type="InterPro" id="IPR011008">
    <property type="entry name" value="Dimeric_a/b-barrel"/>
</dbReference>
<dbReference type="SUPFAM" id="SSF54909">
    <property type="entry name" value="Dimeric alpha+beta barrel"/>
    <property type="match status" value="1"/>
</dbReference>
<name>A0A1S1Z4L4_FLAPC</name>
<evidence type="ECO:0000313" key="3">
    <source>
        <dbReference type="EMBL" id="OHX68172.1"/>
    </source>
</evidence>
<keyword evidence="4" id="KW-1185">Reference proteome</keyword>
<organism evidence="3 4">
    <name type="scientific">Flammeovirga pacifica</name>
    <dbReference type="NCBI Taxonomy" id="915059"/>
    <lineage>
        <taxon>Bacteria</taxon>
        <taxon>Pseudomonadati</taxon>
        <taxon>Bacteroidota</taxon>
        <taxon>Cytophagia</taxon>
        <taxon>Cytophagales</taxon>
        <taxon>Flammeovirgaceae</taxon>
        <taxon>Flammeovirga</taxon>
    </lineage>
</organism>
<dbReference type="PANTHER" id="PTHR33178">
    <property type="match status" value="1"/>
</dbReference>
<reference evidence="3 4" key="1">
    <citation type="journal article" date="2012" name="Int. J. Syst. Evol. Microbiol.">
        <title>Flammeovirga pacifica sp. nov., isolated from deep-sea sediment.</title>
        <authorList>
            <person name="Xu H."/>
            <person name="Fu Y."/>
            <person name="Yang N."/>
            <person name="Ding Z."/>
            <person name="Lai Q."/>
            <person name="Zeng R."/>
        </authorList>
    </citation>
    <scope>NUCLEOTIDE SEQUENCE [LARGE SCALE GENOMIC DNA]</scope>
    <source>
        <strain evidence="4">DSM 24597 / LMG 26175 / WPAGA1</strain>
    </source>
</reference>
<dbReference type="Gene3D" id="3.30.70.100">
    <property type="match status" value="1"/>
</dbReference>
<evidence type="ECO:0000256" key="1">
    <source>
        <dbReference type="ARBA" id="ARBA00011738"/>
    </source>
</evidence>